<keyword evidence="3" id="KW-1185">Reference proteome</keyword>
<protein>
    <submittedName>
        <fullName evidence="2">Serum paraoxonase arylesterase</fullName>
    </submittedName>
</protein>
<evidence type="ECO:0000259" key="1">
    <source>
        <dbReference type="Pfam" id="PF08450"/>
    </source>
</evidence>
<evidence type="ECO:0000313" key="2">
    <source>
        <dbReference type="EMBL" id="GLB39271.1"/>
    </source>
</evidence>
<feature type="domain" description="SMP-30/Gluconolactonase/LRE-like region" evidence="1">
    <location>
        <begin position="172"/>
        <end position="306"/>
    </location>
</feature>
<accession>A0A9P3PPZ8</accession>
<reference evidence="2" key="1">
    <citation type="submission" date="2022-07" db="EMBL/GenBank/DDBJ databases">
        <title>The genome of Lyophyllum shimeji provides insight into the initial evolution of ectomycorrhizal fungal genome.</title>
        <authorList>
            <person name="Kobayashi Y."/>
            <person name="Shibata T."/>
            <person name="Hirakawa H."/>
            <person name="Shigenobu S."/>
            <person name="Nishiyama T."/>
            <person name="Yamada A."/>
            <person name="Hasebe M."/>
            <person name="Kawaguchi M."/>
        </authorList>
    </citation>
    <scope>NUCLEOTIDE SEQUENCE</scope>
    <source>
        <strain evidence="2">AT787</strain>
    </source>
</reference>
<dbReference type="SUPFAM" id="SSF63829">
    <property type="entry name" value="Calcium-dependent phosphotriesterase"/>
    <property type="match status" value="1"/>
</dbReference>
<dbReference type="Pfam" id="PF08450">
    <property type="entry name" value="SGL"/>
    <property type="match status" value="1"/>
</dbReference>
<dbReference type="Gene3D" id="2.120.10.30">
    <property type="entry name" value="TolB, C-terminal domain"/>
    <property type="match status" value="1"/>
</dbReference>
<dbReference type="Proteomes" id="UP001063166">
    <property type="component" value="Unassembled WGS sequence"/>
</dbReference>
<sequence length="387" mass="41607">MGRLVNVLVLLLAIAGGFYQLYLKHLLYKAGFWREVESVGSKDCTAISELEACEKLVLHQPTGVIYLACSHPANRRAWMPPIGRFNASGASFNDYVATYDHASSRVTRLNLANFNSPRGLSVHGMDVVPSSSSSSELFVYLINHRAPLDPQAAPTAGADSCVEIFKTVVGSDTLTHVRTVEDPAAIITPNDIVGYPDGQSFYFTNDHGEKVGLVRALDMFGRASTSVGYCHAKHGCKLAITKLHGSNGIARAQNDTIYVTNSLGGVLSILERQTDNSLVITDVVHADRMLDNAAVDSEGALWVAGFPKLASLYKHAADPSTPAPSSALRLTINTGAASFYGAKHKLEKVFEDDGSVASGITSVAHDAERRRLFLHGLLASHLTICKV</sequence>
<dbReference type="InterPro" id="IPR011042">
    <property type="entry name" value="6-blade_b-propeller_TolB-like"/>
</dbReference>
<dbReference type="OrthoDB" id="5307922at2759"/>
<gene>
    <name evidence="2" type="ORF">LshimejAT787_0604330</name>
</gene>
<proteinExistence type="predicted"/>
<name>A0A9P3PPZ8_LYOSH</name>
<dbReference type="InterPro" id="IPR013658">
    <property type="entry name" value="SGL"/>
</dbReference>
<dbReference type="InterPro" id="IPR051288">
    <property type="entry name" value="Serum_paraoxonase/arylesterase"/>
</dbReference>
<evidence type="ECO:0000313" key="3">
    <source>
        <dbReference type="Proteomes" id="UP001063166"/>
    </source>
</evidence>
<dbReference type="PANTHER" id="PTHR11799:SF12">
    <property type="entry name" value="PARAOXONASE-RELATED"/>
    <property type="match status" value="1"/>
</dbReference>
<organism evidence="2 3">
    <name type="scientific">Lyophyllum shimeji</name>
    <name type="common">Hon-shimeji</name>
    <name type="synonym">Tricholoma shimeji</name>
    <dbReference type="NCBI Taxonomy" id="47721"/>
    <lineage>
        <taxon>Eukaryota</taxon>
        <taxon>Fungi</taxon>
        <taxon>Dikarya</taxon>
        <taxon>Basidiomycota</taxon>
        <taxon>Agaricomycotina</taxon>
        <taxon>Agaricomycetes</taxon>
        <taxon>Agaricomycetidae</taxon>
        <taxon>Agaricales</taxon>
        <taxon>Tricholomatineae</taxon>
        <taxon>Lyophyllaceae</taxon>
        <taxon>Lyophyllum</taxon>
    </lineage>
</organism>
<dbReference type="PANTHER" id="PTHR11799">
    <property type="entry name" value="PARAOXONASE"/>
    <property type="match status" value="1"/>
</dbReference>
<comment type="caution">
    <text evidence="2">The sequence shown here is derived from an EMBL/GenBank/DDBJ whole genome shotgun (WGS) entry which is preliminary data.</text>
</comment>
<dbReference type="AlphaFoldDB" id="A0A9P3PPZ8"/>
<dbReference type="EMBL" id="BRPK01000006">
    <property type="protein sequence ID" value="GLB39271.1"/>
    <property type="molecule type" value="Genomic_DNA"/>
</dbReference>